<evidence type="ECO:0000256" key="3">
    <source>
        <dbReference type="PROSITE-ProRule" id="PRU01091"/>
    </source>
</evidence>
<keyword evidence="7" id="KW-1185">Reference proteome</keyword>
<dbReference type="GO" id="GO:0000156">
    <property type="term" value="F:phosphorelay response regulator activity"/>
    <property type="evidence" value="ECO:0007669"/>
    <property type="project" value="TreeGrafter"/>
</dbReference>
<evidence type="ECO:0000313" key="7">
    <source>
        <dbReference type="Proteomes" id="UP000016638"/>
    </source>
</evidence>
<dbReference type="SUPFAM" id="SSF46894">
    <property type="entry name" value="C-terminal effector domain of the bipartite response regulators"/>
    <property type="match status" value="1"/>
</dbReference>
<dbReference type="SMART" id="SM00448">
    <property type="entry name" value="REC"/>
    <property type="match status" value="1"/>
</dbReference>
<dbReference type="EMBL" id="AWEZ01000048">
    <property type="protein sequence ID" value="ERL08001.1"/>
    <property type="molecule type" value="Genomic_DNA"/>
</dbReference>
<evidence type="ECO:0000256" key="2">
    <source>
        <dbReference type="PROSITE-ProRule" id="PRU00169"/>
    </source>
</evidence>
<comment type="caution">
    <text evidence="6">The sequence shown here is derived from an EMBL/GenBank/DDBJ whole genome shotgun (WGS) entry which is preliminary data.</text>
</comment>
<evidence type="ECO:0000256" key="1">
    <source>
        <dbReference type="ARBA" id="ARBA00023125"/>
    </source>
</evidence>
<accession>U2V5S4</accession>
<dbReference type="Gene3D" id="1.10.10.10">
    <property type="entry name" value="Winged helix-like DNA-binding domain superfamily/Winged helix DNA-binding domain"/>
    <property type="match status" value="1"/>
</dbReference>
<keyword evidence="2" id="KW-0597">Phosphoprotein</keyword>
<organism evidence="6 7">
    <name type="scientific">Olsenella profusa F0195</name>
    <dbReference type="NCBI Taxonomy" id="1125712"/>
    <lineage>
        <taxon>Bacteria</taxon>
        <taxon>Bacillati</taxon>
        <taxon>Actinomycetota</taxon>
        <taxon>Coriobacteriia</taxon>
        <taxon>Coriobacteriales</taxon>
        <taxon>Atopobiaceae</taxon>
        <taxon>Olsenella</taxon>
    </lineage>
</organism>
<sequence length="265" mass="29565">MRHGKITYELNGYNPNCGRMSREVSVLMHEKVLVVEDDRDISTIVMDCLSAEGYECHASYAGNDALREFGAQPYDLVICDLMLPGCPGERVVSAIRSRDSTIPILIISARGSTSDKVDLLSLGADDYLAEPFDIAELIARVGVQLRHTRHEDSEKIGRSRVSVGRWVLDRDCRTLEIDKVSLSLTCIEFNLVEALVSHPKRVFTRPELFEIAWGERFSNDAGTVNVHISNIRTKLRPTGTDSYIDTVWGVGFRLVVPQDDGEIPA</sequence>
<feature type="domain" description="Response regulatory" evidence="4">
    <location>
        <begin position="31"/>
        <end position="145"/>
    </location>
</feature>
<dbReference type="InterPro" id="IPR001789">
    <property type="entry name" value="Sig_transdc_resp-reg_receiver"/>
</dbReference>
<dbReference type="InterPro" id="IPR016032">
    <property type="entry name" value="Sig_transdc_resp-reg_C-effctor"/>
</dbReference>
<dbReference type="Pfam" id="PF00486">
    <property type="entry name" value="Trans_reg_C"/>
    <property type="match status" value="1"/>
</dbReference>
<dbReference type="GO" id="GO:0005829">
    <property type="term" value="C:cytosol"/>
    <property type="evidence" value="ECO:0007669"/>
    <property type="project" value="TreeGrafter"/>
</dbReference>
<dbReference type="PROSITE" id="PS51755">
    <property type="entry name" value="OMPR_PHOB"/>
    <property type="match status" value="1"/>
</dbReference>
<keyword evidence="1 3" id="KW-0238">DNA-binding</keyword>
<feature type="modified residue" description="4-aspartylphosphate" evidence="2">
    <location>
        <position position="80"/>
    </location>
</feature>
<dbReference type="STRING" id="1125712.HMPREF1316_2471"/>
<dbReference type="PROSITE" id="PS50110">
    <property type="entry name" value="RESPONSE_REGULATORY"/>
    <property type="match status" value="1"/>
</dbReference>
<dbReference type="PANTHER" id="PTHR48111">
    <property type="entry name" value="REGULATOR OF RPOS"/>
    <property type="match status" value="1"/>
</dbReference>
<dbReference type="RefSeq" id="WP_021726356.1">
    <property type="nucleotide sequence ID" value="NZ_AWEZ01000048.1"/>
</dbReference>
<dbReference type="PANTHER" id="PTHR48111:SF2">
    <property type="entry name" value="RESPONSE REGULATOR SAER"/>
    <property type="match status" value="1"/>
</dbReference>
<dbReference type="Pfam" id="PF00072">
    <property type="entry name" value="Response_reg"/>
    <property type="match status" value="1"/>
</dbReference>
<dbReference type="Proteomes" id="UP000016638">
    <property type="component" value="Unassembled WGS sequence"/>
</dbReference>
<evidence type="ECO:0000313" key="6">
    <source>
        <dbReference type="EMBL" id="ERL08001.1"/>
    </source>
</evidence>
<dbReference type="Gene3D" id="3.40.50.2300">
    <property type="match status" value="1"/>
</dbReference>
<dbReference type="GO" id="GO:0032993">
    <property type="term" value="C:protein-DNA complex"/>
    <property type="evidence" value="ECO:0007669"/>
    <property type="project" value="TreeGrafter"/>
</dbReference>
<protein>
    <submittedName>
        <fullName evidence="6">Response regulator receiver domain protein</fullName>
    </submittedName>
</protein>
<evidence type="ECO:0000259" key="5">
    <source>
        <dbReference type="PROSITE" id="PS51755"/>
    </source>
</evidence>
<name>U2V5S4_9ACTN</name>
<feature type="DNA-binding region" description="OmpR/PhoB-type" evidence="3">
    <location>
        <begin position="158"/>
        <end position="256"/>
    </location>
</feature>
<dbReference type="InterPro" id="IPR039420">
    <property type="entry name" value="WalR-like"/>
</dbReference>
<dbReference type="Gene3D" id="6.10.250.690">
    <property type="match status" value="1"/>
</dbReference>
<dbReference type="eggNOG" id="COG0745">
    <property type="taxonomic scope" value="Bacteria"/>
</dbReference>
<dbReference type="InterPro" id="IPR011006">
    <property type="entry name" value="CheY-like_superfamily"/>
</dbReference>
<proteinExistence type="predicted"/>
<dbReference type="AlphaFoldDB" id="U2V5S4"/>
<gene>
    <name evidence="6" type="ORF">HMPREF1316_2471</name>
</gene>
<dbReference type="GO" id="GO:0006355">
    <property type="term" value="P:regulation of DNA-templated transcription"/>
    <property type="evidence" value="ECO:0007669"/>
    <property type="project" value="InterPro"/>
</dbReference>
<dbReference type="SMART" id="SM00862">
    <property type="entry name" value="Trans_reg_C"/>
    <property type="match status" value="1"/>
</dbReference>
<reference evidence="6 7" key="1">
    <citation type="submission" date="2013-08" db="EMBL/GenBank/DDBJ databases">
        <authorList>
            <person name="Durkin A.S."/>
            <person name="Haft D.R."/>
            <person name="McCorrison J."/>
            <person name="Torralba M."/>
            <person name="Gillis M."/>
            <person name="Haft D.H."/>
            <person name="Methe B."/>
            <person name="Sutton G."/>
            <person name="Nelson K.E."/>
        </authorList>
    </citation>
    <scope>NUCLEOTIDE SEQUENCE [LARGE SCALE GENOMIC DNA]</scope>
    <source>
        <strain evidence="6 7">F0195</strain>
    </source>
</reference>
<dbReference type="SUPFAM" id="SSF52172">
    <property type="entry name" value="CheY-like"/>
    <property type="match status" value="1"/>
</dbReference>
<dbReference type="InterPro" id="IPR001867">
    <property type="entry name" value="OmpR/PhoB-type_DNA-bd"/>
</dbReference>
<dbReference type="InterPro" id="IPR036388">
    <property type="entry name" value="WH-like_DNA-bd_sf"/>
</dbReference>
<dbReference type="CDD" id="cd00383">
    <property type="entry name" value="trans_reg_C"/>
    <property type="match status" value="1"/>
</dbReference>
<dbReference type="GO" id="GO:0000976">
    <property type="term" value="F:transcription cis-regulatory region binding"/>
    <property type="evidence" value="ECO:0007669"/>
    <property type="project" value="TreeGrafter"/>
</dbReference>
<feature type="domain" description="OmpR/PhoB-type" evidence="5">
    <location>
        <begin position="158"/>
        <end position="256"/>
    </location>
</feature>
<evidence type="ECO:0000259" key="4">
    <source>
        <dbReference type="PROSITE" id="PS50110"/>
    </source>
</evidence>